<accession>A0AAD7M6Z0</accession>
<gene>
    <name evidence="1" type="ORF">B0H17DRAFT_904679</name>
</gene>
<organism evidence="1 2">
    <name type="scientific">Mycena rosella</name>
    <name type="common">Pink bonnet</name>
    <name type="synonym">Agaricus rosellus</name>
    <dbReference type="NCBI Taxonomy" id="1033263"/>
    <lineage>
        <taxon>Eukaryota</taxon>
        <taxon>Fungi</taxon>
        <taxon>Dikarya</taxon>
        <taxon>Basidiomycota</taxon>
        <taxon>Agaricomycotina</taxon>
        <taxon>Agaricomycetes</taxon>
        <taxon>Agaricomycetidae</taxon>
        <taxon>Agaricales</taxon>
        <taxon>Marasmiineae</taxon>
        <taxon>Mycenaceae</taxon>
        <taxon>Mycena</taxon>
    </lineage>
</organism>
<name>A0AAD7M6Z0_MYCRO</name>
<dbReference type="InterPro" id="IPR036047">
    <property type="entry name" value="F-box-like_dom_sf"/>
</dbReference>
<evidence type="ECO:0008006" key="3">
    <source>
        <dbReference type="Google" id="ProtNLM"/>
    </source>
</evidence>
<dbReference type="AlphaFoldDB" id="A0AAD7M6Z0"/>
<evidence type="ECO:0000313" key="2">
    <source>
        <dbReference type="Proteomes" id="UP001221757"/>
    </source>
</evidence>
<feature type="non-terminal residue" evidence="1">
    <location>
        <position position="1"/>
    </location>
</feature>
<dbReference type="SUPFAM" id="SSF81383">
    <property type="entry name" value="F-box domain"/>
    <property type="match status" value="1"/>
</dbReference>
<feature type="non-terminal residue" evidence="1">
    <location>
        <position position="77"/>
    </location>
</feature>
<proteinExistence type="predicted"/>
<dbReference type="Proteomes" id="UP001221757">
    <property type="component" value="Unassembled WGS sequence"/>
</dbReference>
<evidence type="ECO:0000313" key="1">
    <source>
        <dbReference type="EMBL" id="KAJ7704034.1"/>
    </source>
</evidence>
<protein>
    <recommendedName>
        <fullName evidence="3">F-box domain-containing protein</fullName>
    </recommendedName>
</protein>
<dbReference type="EMBL" id="JARKIE010000011">
    <property type="protein sequence ID" value="KAJ7704034.1"/>
    <property type="molecule type" value="Genomic_DNA"/>
</dbReference>
<sequence>RLFNLHEKLPQELIDRILDDLHRDQSSLVQSSLACRAWLPATRYHLFSDLTLERQPSKDTALLDLLAHGPCTFTLFI</sequence>
<reference evidence="1" key="1">
    <citation type="submission" date="2023-03" db="EMBL/GenBank/DDBJ databases">
        <title>Massive genome expansion in bonnet fungi (Mycena s.s.) driven by repeated elements and novel gene families across ecological guilds.</title>
        <authorList>
            <consortium name="Lawrence Berkeley National Laboratory"/>
            <person name="Harder C.B."/>
            <person name="Miyauchi S."/>
            <person name="Viragh M."/>
            <person name="Kuo A."/>
            <person name="Thoen E."/>
            <person name="Andreopoulos B."/>
            <person name="Lu D."/>
            <person name="Skrede I."/>
            <person name="Drula E."/>
            <person name="Henrissat B."/>
            <person name="Morin E."/>
            <person name="Kohler A."/>
            <person name="Barry K."/>
            <person name="LaButti K."/>
            <person name="Morin E."/>
            <person name="Salamov A."/>
            <person name="Lipzen A."/>
            <person name="Mereny Z."/>
            <person name="Hegedus B."/>
            <person name="Baldrian P."/>
            <person name="Stursova M."/>
            <person name="Weitz H."/>
            <person name="Taylor A."/>
            <person name="Grigoriev I.V."/>
            <person name="Nagy L.G."/>
            <person name="Martin F."/>
            <person name="Kauserud H."/>
        </authorList>
    </citation>
    <scope>NUCLEOTIDE SEQUENCE</scope>
    <source>
        <strain evidence="1">CBHHK067</strain>
    </source>
</reference>
<comment type="caution">
    <text evidence="1">The sequence shown here is derived from an EMBL/GenBank/DDBJ whole genome shotgun (WGS) entry which is preliminary data.</text>
</comment>
<keyword evidence="2" id="KW-1185">Reference proteome</keyword>